<evidence type="ECO:0000313" key="1">
    <source>
        <dbReference type="EMBL" id="ACO34405.1"/>
    </source>
</evidence>
<dbReference type="EMBL" id="CP001472">
    <property type="protein sequence ID" value="ACO34405.1"/>
    <property type="molecule type" value="Genomic_DNA"/>
</dbReference>
<keyword evidence="2" id="KW-1185">Reference proteome</keyword>
<organism evidence="1 2">
    <name type="scientific">Acidobacterium capsulatum (strain ATCC 51196 / DSM 11244 / BCRC 80197 / JCM 7670 / NBRC 15755 / NCIMB 13165 / 161)</name>
    <dbReference type="NCBI Taxonomy" id="240015"/>
    <lineage>
        <taxon>Bacteria</taxon>
        <taxon>Pseudomonadati</taxon>
        <taxon>Acidobacteriota</taxon>
        <taxon>Terriglobia</taxon>
        <taxon>Terriglobales</taxon>
        <taxon>Acidobacteriaceae</taxon>
        <taxon>Acidobacterium</taxon>
    </lineage>
</organism>
<sequence>MKDGWIAEESGPTPARLRLAWGTMILLRNEALI</sequence>
<name>C1F122_ACIC5</name>
<proteinExistence type="predicted"/>
<accession>C1F122</accession>
<gene>
    <name evidence="1" type="ordered locus">ACP_0523</name>
</gene>
<dbReference type="AlphaFoldDB" id="C1F122"/>
<reference evidence="1 2" key="1">
    <citation type="journal article" date="2009" name="Appl. Environ. Microbiol.">
        <title>Three genomes from the phylum Acidobacteria provide insight into the lifestyles of these microorganisms in soils.</title>
        <authorList>
            <person name="Ward N.L."/>
            <person name="Challacombe J.F."/>
            <person name="Janssen P.H."/>
            <person name="Henrissat B."/>
            <person name="Coutinho P.M."/>
            <person name="Wu M."/>
            <person name="Xie G."/>
            <person name="Haft D.H."/>
            <person name="Sait M."/>
            <person name="Badger J."/>
            <person name="Barabote R.D."/>
            <person name="Bradley B."/>
            <person name="Brettin T.S."/>
            <person name="Brinkac L.M."/>
            <person name="Bruce D."/>
            <person name="Creasy T."/>
            <person name="Daugherty S.C."/>
            <person name="Davidsen T.M."/>
            <person name="DeBoy R.T."/>
            <person name="Detter J.C."/>
            <person name="Dodson R.J."/>
            <person name="Durkin A.S."/>
            <person name="Ganapathy A."/>
            <person name="Gwinn-Giglio M."/>
            <person name="Han C.S."/>
            <person name="Khouri H."/>
            <person name="Kiss H."/>
            <person name="Kothari S.P."/>
            <person name="Madupu R."/>
            <person name="Nelson K.E."/>
            <person name="Nelson W.C."/>
            <person name="Paulsen I."/>
            <person name="Penn K."/>
            <person name="Ren Q."/>
            <person name="Rosovitz M.J."/>
            <person name="Selengut J.D."/>
            <person name="Shrivastava S."/>
            <person name="Sullivan S.A."/>
            <person name="Tapia R."/>
            <person name="Thompson L.S."/>
            <person name="Watkins K.L."/>
            <person name="Yang Q."/>
            <person name="Yu C."/>
            <person name="Zafar N."/>
            <person name="Zhou L."/>
            <person name="Kuske C.R."/>
        </authorList>
    </citation>
    <scope>NUCLEOTIDE SEQUENCE [LARGE SCALE GENOMIC DNA]</scope>
    <source>
        <strain evidence="2">ATCC 51196 / DSM 11244 / BCRC 80197 / JCM 7670 / NBRC 15755 / NCIMB 13165 / 161</strain>
    </source>
</reference>
<dbReference type="InParanoid" id="C1F122"/>
<protein>
    <submittedName>
        <fullName evidence="1">Uncharacterized protein</fullName>
    </submittedName>
</protein>
<dbReference type="Proteomes" id="UP000002207">
    <property type="component" value="Chromosome"/>
</dbReference>
<dbReference type="STRING" id="240015.ACP_0523"/>
<evidence type="ECO:0000313" key="2">
    <source>
        <dbReference type="Proteomes" id="UP000002207"/>
    </source>
</evidence>
<dbReference type="HOGENOM" id="CLU_3380042_0_0_0"/>
<dbReference type="KEGG" id="aca:ACP_0523"/>